<dbReference type="PROSITE" id="PS00061">
    <property type="entry name" value="ADH_SHORT"/>
    <property type="match status" value="1"/>
</dbReference>
<feature type="domain" description="Ketoreductase" evidence="3">
    <location>
        <begin position="324"/>
        <end position="508"/>
    </location>
</feature>
<dbReference type="PRINTS" id="PR00081">
    <property type="entry name" value="GDHRDH"/>
</dbReference>
<dbReference type="InterPro" id="IPR002347">
    <property type="entry name" value="SDR_fam"/>
</dbReference>
<gene>
    <name evidence="4" type="ORF">AB0I48_02295</name>
</gene>
<evidence type="ECO:0000259" key="3">
    <source>
        <dbReference type="SMART" id="SM00822"/>
    </source>
</evidence>
<dbReference type="Pfam" id="PF00561">
    <property type="entry name" value="Abhydrolase_1"/>
    <property type="match status" value="1"/>
</dbReference>
<dbReference type="RefSeq" id="WP_355089320.1">
    <property type="nucleotide sequence ID" value="NZ_JBEXKW010000060.1"/>
</dbReference>
<comment type="caution">
    <text evidence="4">The sequence shown here is derived from an EMBL/GenBank/DDBJ whole genome shotgun (WGS) entry which is preliminary data.</text>
</comment>
<dbReference type="PANTHER" id="PTHR44196:SF1">
    <property type="entry name" value="DEHYDROGENASE_REDUCTASE SDR FAMILY MEMBER 7B"/>
    <property type="match status" value="1"/>
</dbReference>
<dbReference type="InterPro" id="IPR029058">
    <property type="entry name" value="AB_hydrolase_fold"/>
</dbReference>
<dbReference type="SUPFAM" id="SSF53474">
    <property type="entry name" value="alpha/beta-Hydrolases"/>
    <property type="match status" value="1"/>
</dbReference>
<accession>A0ABV3FLS1</accession>
<dbReference type="Proteomes" id="UP001551695">
    <property type="component" value="Unassembled WGS sequence"/>
</dbReference>
<evidence type="ECO:0000313" key="4">
    <source>
        <dbReference type="EMBL" id="MEV0706373.1"/>
    </source>
</evidence>
<protein>
    <submittedName>
        <fullName evidence="4">SDR family oxidoreductase</fullName>
    </submittedName>
</protein>
<name>A0ABV3FLS1_9NOCA</name>
<keyword evidence="5" id="KW-1185">Reference proteome</keyword>
<dbReference type="SUPFAM" id="SSF51735">
    <property type="entry name" value="NAD(P)-binding Rossmann-fold domains"/>
    <property type="match status" value="1"/>
</dbReference>
<comment type="similarity">
    <text evidence="1">Belongs to the short-chain dehydrogenases/reductases (SDR) family.</text>
</comment>
<dbReference type="Pfam" id="PF00106">
    <property type="entry name" value="adh_short"/>
    <property type="match status" value="1"/>
</dbReference>
<reference evidence="4 5" key="1">
    <citation type="submission" date="2024-06" db="EMBL/GenBank/DDBJ databases">
        <title>The Natural Products Discovery Center: Release of the First 8490 Sequenced Strains for Exploring Actinobacteria Biosynthetic Diversity.</title>
        <authorList>
            <person name="Kalkreuter E."/>
            <person name="Kautsar S.A."/>
            <person name="Yang D."/>
            <person name="Bader C.D."/>
            <person name="Teijaro C.N."/>
            <person name="Fluegel L."/>
            <person name="Davis C.M."/>
            <person name="Simpson J.R."/>
            <person name="Lauterbach L."/>
            <person name="Steele A.D."/>
            <person name="Gui C."/>
            <person name="Meng S."/>
            <person name="Li G."/>
            <person name="Viehrig K."/>
            <person name="Ye F."/>
            <person name="Su P."/>
            <person name="Kiefer A.F."/>
            <person name="Nichols A."/>
            <person name="Cepeda A.J."/>
            <person name="Yan W."/>
            <person name="Fan B."/>
            <person name="Jiang Y."/>
            <person name="Adhikari A."/>
            <person name="Zheng C.-J."/>
            <person name="Schuster L."/>
            <person name="Cowan T.M."/>
            <person name="Smanski M.J."/>
            <person name="Chevrette M.G."/>
            <person name="De Carvalho L.P.S."/>
            <person name="Shen B."/>
        </authorList>
    </citation>
    <scope>NUCLEOTIDE SEQUENCE [LARGE SCALE GENOMIC DNA]</scope>
    <source>
        <strain evidence="4 5">NPDC050403</strain>
    </source>
</reference>
<dbReference type="SMART" id="SM00822">
    <property type="entry name" value="PKS_KR"/>
    <property type="match status" value="1"/>
</dbReference>
<dbReference type="InterPro" id="IPR057326">
    <property type="entry name" value="KR_dom"/>
</dbReference>
<evidence type="ECO:0000256" key="1">
    <source>
        <dbReference type="ARBA" id="ARBA00006484"/>
    </source>
</evidence>
<dbReference type="PRINTS" id="PR00080">
    <property type="entry name" value="SDRFAMILY"/>
</dbReference>
<dbReference type="Gene3D" id="3.40.50.720">
    <property type="entry name" value="NAD(P)-binding Rossmann-like Domain"/>
    <property type="match status" value="1"/>
</dbReference>
<proteinExistence type="inferred from homology"/>
<dbReference type="InterPro" id="IPR000073">
    <property type="entry name" value="AB_hydrolase_1"/>
</dbReference>
<dbReference type="CDD" id="cd05233">
    <property type="entry name" value="SDR_c"/>
    <property type="match status" value="1"/>
</dbReference>
<dbReference type="Gene3D" id="3.40.50.1820">
    <property type="entry name" value="alpha/beta hydrolase"/>
    <property type="match status" value="1"/>
</dbReference>
<evidence type="ECO:0000256" key="2">
    <source>
        <dbReference type="ARBA" id="ARBA00023002"/>
    </source>
</evidence>
<organism evidence="4 5">
    <name type="scientific">Nocardia aurea</name>
    <dbReference type="NCBI Taxonomy" id="2144174"/>
    <lineage>
        <taxon>Bacteria</taxon>
        <taxon>Bacillati</taxon>
        <taxon>Actinomycetota</taxon>
        <taxon>Actinomycetes</taxon>
        <taxon>Mycobacteriales</taxon>
        <taxon>Nocardiaceae</taxon>
        <taxon>Nocardia</taxon>
    </lineage>
</organism>
<sequence length="590" mass="64797">MTTTDIDGAVTERVVRNDGFEIAAYEYGDPAAETVVLVHGWPDTHHLWDAVVPLLAERFHVVTYDTRGHGRSTRTDRAADYRLEALASDFFAVADAVSPDRPVHVLAHDWGSIQVWEAVCEPGADARVASFTSVSGPNLDHLGKWVRAKLSRPTPRNLWQPFTQLLSSGYTVFSMTPGLDRIFRVVAQENRWQRIVSIMNDTPAANISLGPTFRRDAIEGLLIYRANILPRMLAPRERRTEVPVQLIVAGRDVAIRPAGYDDAHKWVSRLWRRDVPAGHWMPFSHPELLATATTELIDAIRDGVTPRGLRRAETDGDKGRFEDQLVVITGAGSGIGRETARAFARRGAEIVLSDINLDAAKETAELIVAEGGAAHAYQLDVADEEQVRSHASEVGTVHGVPDILINNAGIGQAGGFFDTPSAEFDRVMRINLGGVVNGCRAFGAAMSARGLGGHIVNVSSMAAYSPQQGFSAYSTSKSAVFMFSDCLRTELAGRGISVHTVCPGVVHTNIVSTTTFSGVSAEEEKRRQARYDELYRRRRYTPDKVAEQIVRAVERDRSIVPITPEARLQLQISRFAPAAFRFVAARVKLT</sequence>
<dbReference type="InterPro" id="IPR020904">
    <property type="entry name" value="Sc_DH/Rdtase_CS"/>
</dbReference>
<keyword evidence="2" id="KW-0560">Oxidoreductase</keyword>
<dbReference type="PANTHER" id="PTHR44196">
    <property type="entry name" value="DEHYDROGENASE/REDUCTASE SDR FAMILY MEMBER 7B"/>
    <property type="match status" value="1"/>
</dbReference>
<dbReference type="InterPro" id="IPR036291">
    <property type="entry name" value="NAD(P)-bd_dom_sf"/>
</dbReference>
<dbReference type="EMBL" id="JBFAKC010000001">
    <property type="protein sequence ID" value="MEV0706373.1"/>
    <property type="molecule type" value="Genomic_DNA"/>
</dbReference>
<dbReference type="NCBIfam" id="NF004514">
    <property type="entry name" value="PRK05855.1"/>
    <property type="match status" value="1"/>
</dbReference>
<evidence type="ECO:0000313" key="5">
    <source>
        <dbReference type="Proteomes" id="UP001551695"/>
    </source>
</evidence>